<feature type="domain" description="TrwC relaxase" evidence="2">
    <location>
        <begin position="9"/>
        <end position="148"/>
    </location>
</feature>
<dbReference type="Pfam" id="PF08751">
    <property type="entry name" value="TrwC"/>
    <property type="match status" value="2"/>
</dbReference>
<comment type="caution">
    <text evidence="3">The sequence shown here is derived from an EMBL/GenBank/DDBJ whole genome shotgun (WGS) entry which is preliminary data.</text>
</comment>
<protein>
    <submittedName>
        <fullName evidence="3">TrwC relaxase</fullName>
    </submittedName>
</protein>
<feature type="compositionally biased region" description="Basic and acidic residues" evidence="1">
    <location>
        <begin position="1480"/>
        <end position="1503"/>
    </location>
</feature>
<reference evidence="3 4" key="1">
    <citation type="submission" date="2018-09" db="EMBL/GenBank/DDBJ databases">
        <title>YIM PH 21725 draft genome.</title>
        <authorList>
            <person name="Miao C."/>
        </authorList>
    </citation>
    <scope>NUCLEOTIDE SEQUENCE [LARGE SCALE GENOMIC DNA]</scope>
    <source>
        <strain evidence="4">YIM PH21725</strain>
    </source>
</reference>
<evidence type="ECO:0000313" key="3">
    <source>
        <dbReference type="EMBL" id="RJQ92384.1"/>
    </source>
</evidence>
<feature type="domain" description="TrwC relaxase" evidence="2">
    <location>
        <begin position="190"/>
        <end position="399"/>
    </location>
</feature>
<dbReference type="Pfam" id="PF13604">
    <property type="entry name" value="AAA_30"/>
    <property type="match status" value="1"/>
</dbReference>
<evidence type="ECO:0000313" key="4">
    <source>
        <dbReference type="Proteomes" id="UP000285112"/>
    </source>
</evidence>
<accession>A0A419IBU6</accession>
<dbReference type="EMBL" id="QZFV01000010">
    <property type="protein sequence ID" value="RJQ92384.1"/>
    <property type="molecule type" value="Genomic_DNA"/>
</dbReference>
<dbReference type="RefSeq" id="WP_120021444.1">
    <property type="nucleotide sequence ID" value="NZ_QZFV01000010.1"/>
</dbReference>
<dbReference type="CDD" id="cd18809">
    <property type="entry name" value="SF1_C_RecD"/>
    <property type="match status" value="1"/>
</dbReference>
<name>A0A419IBU6_9PSEU</name>
<evidence type="ECO:0000259" key="2">
    <source>
        <dbReference type="Pfam" id="PF08751"/>
    </source>
</evidence>
<feature type="region of interest" description="Disordered" evidence="1">
    <location>
        <begin position="1480"/>
        <end position="1517"/>
    </location>
</feature>
<gene>
    <name evidence="3" type="ORF">D5S19_01065</name>
</gene>
<dbReference type="InterPro" id="IPR050534">
    <property type="entry name" value="Coronavir_polyprotein_1ab"/>
</dbReference>
<organism evidence="3 4">
    <name type="scientific">Amycolatopsis panacis</name>
    <dbReference type="NCBI Taxonomy" id="2340917"/>
    <lineage>
        <taxon>Bacteria</taxon>
        <taxon>Bacillati</taxon>
        <taxon>Actinomycetota</taxon>
        <taxon>Actinomycetes</taxon>
        <taxon>Pseudonocardiales</taxon>
        <taxon>Pseudonocardiaceae</taxon>
        <taxon>Amycolatopsis</taxon>
    </lineage>
</organism>
<evidence type="ECO:0000256" key="1">
    <source>
        <dbReference type="SAM" id="MobiDB-lite"/>
    </source>
</evidence>
<dbReference type="InterPro" id="IPR027417">
    <property type="entry name" value="P-loop_NTPase"/>
</dbReference>
<dbReference type="SUPFAM" id="SSF52540">
    <property type="entry name" value="P-loop containing nucleoside triphosphate hydrolases"/>
    <property type="match status" value="2"/>
</dbReference>
<dbReference type="Gene3D" id="3.40.50.300">
    <property type="entry name" value="P-loop containing nucleotide triphosphate hydrolases"/>
    <property type="match status" value="2"/>
</dbReference>
<dbReference type="PANTHER" id="PTHR43788">
    <property type="entry name" value="DNA2/NAM7 HELICASE FAMILY MEMBER"/>
    <property type="match status" value="1"/>
</dbReference>
<keyword evidence="4" id="KW-1185">Reference proteome</keyword>
<proteinExistence type="predicted"/>
<dbReference type="SUPFAM" id="SSF55464">
    <property type="entry name" value="Origin of replication-binding domain, RBD-like"/>
    <property type="match status" value="2"/>
</dbReference>
<dbReference type="OrthoDB" id="4524286at2"/>
<sequence length="1517" mass="162560">MLTIANGYSVKYLTDEVAKGRENYYTDAVAAGEPPGRWYGGGAENLGLVGLVDEQDMRAVFESFVDPRDEAFKDPTRWGEASTLGHTGRKYPTEDELYAAALDAEPGATAERRTELRLDAGKRARKNVAFLDATFSVQKSVTVLHTAFEAQQVKAERTAGELSDALAAGAGSGMDAEALAELARRRDEAVAAAAAWREHRDAVEDAIWAGNRAALDYLSEHAGYSRVGHHGGAAGRFIDAHDLVVASFFQHDSRNHDPQLHIHNAILNRVQGSDGKWRTIDGRALYAHRGAAGAVGERTTEEHLAKALGVRFASRPDGKSREVVGIDQRVMDLFSSRRRAITTKTATLVEAFEARFGRAPNSLELDRLQRQATFATRKAKSHDGESTEARLQRWDRELRAEVADGLAGVARGVLSLSRTTRDAVTWSPEEVLKTALADVQSTKAGWTAPDLTRAISDALPDQLGDLSGAEVARLLDTLTAEGVKLATPLHAARPGTAVLPDELKLANGQSAYEAPGRALYATPEHVRTERALAMAAARGGAPALDAPAVETFVAALADMGVVLGADQAAAVRGVLCSGAALESLVGPAGTGKSFVVGALAKAWADPGLWEGQARNVVGLASSQVATDVLAGEGLTARNITRWLGAQAKLAEGSTHPEHLAWKLGPGDLVVVDESAMADTADLARIHYYAREAGAKLLLTGDHRQLAAVGAGGGMELIAEAGASYELTEVRRFHARWERTASLRLRDGDASVLATYHKKGRLIDAGTREQAEASAAKAWLGDTLVGKRSLLIVDTNEQAAHLCAELRRELVRLGRVAEDGVPLGMQGTYAGVGDLIQARKNAWHLAGFENNPEAPVNRKQYRVIETREDGGLVVARVLGREDGIGEVLGKRIVLPGSYVREHVALGYACTVHSAQGMTVDTSHAVATDTTGQEALYVGLTRGRDTNTAHVATLTVPAGAPEGAALDAVKRNPSSVLAAAFDGAGPQRSALQEATESAADTGAIRTPAELLADATELATAGRTARWLDELVQSGKLSTEQRARIASEDGAPTLTRLLRRVELAGRKARQVLEDAVTTRSLTGARQLTNVIHHRITDQGALDPVGDSYTDWLPHVEDPQWAAYLTHLAVTADDRRRDLARQQAAEPQPWALEAFGPVPEDSDQRALWMERVAAVAAYRELTGHDDADTALGPAPKAGQVETYAAWRAAWRALGRPESGRDELEMSDGQLLVRVRAWEREKNWAPEFVNNELAGIYQTITAKRQEAARLAAAAGAAGAAGDVPETLRLQEQMRDCHALIEVLSRRVTELENADDVRGLWYAHTADTRAAADRARVELSSRSVTAEPAPAVTVADWLAAHHEDAAIEDAHRTVAAEHDLADLAAERDTTARTATLTAVPWPEADIDTDPGAEISPWPTIDPDAAEVTHEDLQDPVETEVVDLRDTAAGETPVPDSEEVRVPSAAETAATIERAQRALREIEARQAVEDQHAAEEAHAAELHRRHRADETAAAVNDDDAVAAW</sequence>
<dbReference type="InterPro" id="IPR014862">
    <property type="entry name" value="TrwC"/>
</dbReference>
<dbReference type="NCBIfam" id="NF041492">
    <property type="entry name" value="MobF"/>
    <property type="match status" value="1"/>
</dbReference>
<dbReference type="Proteomes" id="UP000285112">
    <property type="component" value="Unassembled WGS sequence"/>
</dbReference>